<accession>A0A1I5TFU1</accession>
<keyword evidence="1" id="KW-0732">Signal</keyword>
<dbReference type="Proteomes" id="UP000182025">
    <property type="component" value="Unassembled WGS sequence"/>
</dbReference>
<evidence type="ECO:0000256" key="1">
    <source>
        <dbReference type="SAM" id="SignalP"/>
    </source>
</evidence>
<keyword evidence="3" id="KW-1185">Reference proteome</keyword>
<organism evidence="2 3">
    <name type="scientific">Ectopseudomonas toyotomiensis</name>
    <dbReference type="NCBI Taxonomy" id="554344"/>
    <lineage>
        <taxon>Bacteria</taxon>
        <taxon>Pseudomonadati</taxon>
        <taxon>Pseudomonadota</taxon>
        <taxon>Gammaproteobacteria</taxon>
        <taxon>Pseudomonadales</taxon>
        <taxon>Pseudomonadaceae</taxon>
        <taxon>Ectopseudomonas</taxon>
    </lineage>
</organism>
<sequence length="289" mass="32520">MGAKVRRIESFLKCFNVKLKCTAGSLFVSLLLSVGVYAYAEGKTEVSDTRNNLKLQITGESSLLSIQDCDFSECKDVRLPASFLKSFNEGYSNIYIEDVTSDGHPEVILTGPEHGVVNICSKIYIYHGGGGELKEITGFKHQICNYRIKNGRLISSYRSEAKWHEDVYLVSGDKIALELSDSCIGCDEVNRTIYLPDGETEKMMVSSDADYTLRKPIFSKIIADRAALYGGPDASKKTKMYLIKNDSVALLDFRETESSTRYWYKVKYITNKGKEIKAWVICDSLEYCK</sequence>
<feature type="signal peptide" evidence="1">
    <location>
        <begin position="1"/>
        <end position="40"/>
    </location>
</feature>
<reference evidence="3" key="1">
    <citation type="submission" date="2016-10" db="EMBL/GenBank/DDBJ databases">
        <authorList>
            <person name="Varghese N."/>
            <person name="Submissions S."/>
        </authorList>
    </citation>
    <scope>NUCLEOTIDE SEQUENCE [LARGE SCALE GENOMIC DNA]</scope>
    <source>
        <strain evidence="3">JCM 15604</strain>
    </source>
</reference>
<evidence type="ECO:0008006" key="4">
    <source>
        <dbReference type="Google" id="ProtNLM"/>
    </source>
</evidence>
<name>A0A1I5TFU1_9GAMM</name>
<dbReference type="AlphaFoldDB" id="A0A1I5TFU1"/>
<proteinExistence type="predicted"/>
<feature type="chain" id="PRO_5010224295" description="SH3 domain-containing protein" evidence="1">
    <location>
        <begin position="41"/>
        <end position="289"/>
    </location>
</feature>
<gene>
    <name evidence="2" type="ORF">SAMN05216177_105173</name>
</gene>
<protein>
    <recommendedName>
        <fullName evidence="4">SH3 domain-containing protein</fullName>
    </recommendedName>
</protein>
<evidence type="ECO:0000313" key="3">
    <source>
        <dbReference type="Proteomes" id="UP000182025"/>
    </source>
</evidence>
<evidence type="ECO:0000313" key="2">
    <source>
        <dbReference type="EMBL" id="SFP81920.1"/>
    </source>
</evidence>
<dbReference type="EMBL" id="FOXK01000005">
    <property type="protein sequence ID" value="SFP81920.1"/>
    <property type="molecule type" value="Genomic_DNA"/>
</dbReference>